<dbReference type="Gene3D" id="1.10.357.10">
    <property type="entry name" value="Tetracycline Repressor, domain 2"/>
    <property type="match status" value="1"/>
</dbReference>
<dbReference type="Pfam" id="PF00440">
    <property type="entry name" value="TetR_N"/>
    <property type="match status" value="1"/>
</dbReference>
<dbReference type="PANTHER" id="PTHR30055:SF234">
    <property type="entry name" value="HTH-TYPE TRANSCRIPTIONAL REGULATOR BETI"/>
    <property type="match status" value="1"/>
</dbReference>
<organism evidence="6 7">
    <name type="scientific">Borborobacter arsenicus</name>
    <dbReference type="NCBI Taxonomy" id="1851146"/>
    <lineage>
        <taxon>Bacteria</taxon>
        <taxon>Pseudomonadati</taxon>
        <taxon>Pseudomonadota</taxon>
        <taxon>Alphaproteobacteria</taxon>
        <taxon>Hyphomicrobiales</taxon>
        <taxon>Phyllobacteriaceae</taxon>
        <taxon>Borborobacter</taxon>
    </lineage>
</organism>
<evidence type="ECO:0000259" key="5">
    <source>
        <dbReference type="PROSITE" id="PS50977"/>
    </source>
</evidence>
<dbReference type="Gene3D" id="1.10.10.60">
    <property type="entry name" value="Homeodomain-like"/>
    <property type="match status" value="1"/>
</dbReference>
<sequence>MIIRIKSERSFSNGNTSMDDFQGQGRETVVTMADAYTLSRAERRDQQTQRILDAAKACFVRSGFQGASMQEVCAEVGMSPGALYRYFPSKEAIIEAICEVDRQQDIESFITFLENPSIVDGLVEAAVAHITHVHERGNAALFAEIRAESTRNETIQTTCLKCQQQVYEIIRERVRLATERGEIDPPVDLDTLMAAFMAIGEGIALNDLPSLGVPVANLEILLRAMVEGMLRPTGRTTADSR</sequence>
<evidence type="ECO:0000256" key="3">
    <source>
        <dbReference type="ARBA" id="ARBA00023163"/>
    </source>
</evidence>
<dbReference type="InterPro" id="IPR001647">
    <property type="entry name" value="HTH_TetR"/>
</dbReference>
<proteinExistence type="predicted"/>
<dbReference type="EMBL" id="RKST01000005">
    <property type="protein sequence ID" value="RUM98672.1"/>
    <property type="molecule type" value="Genomic_DNA"/>
</dbReference>
<keyword evidence="1" id="KW-0805">Transcription regulation</keyword>
<dbReference type="InterPro" id="IPR050109">
    <property type="entry name" value="HTH-type_TetR-like_transc_reg"/>
</dbReference>
<dbReference type="FunFam" id="1.10.10.60:FF:000141">
    <property type="entry name" value="TetR family transcriptional regulator"/>
    <property type="match status" value="1"/>
</dbReference>
<dbReference type="OrthoDB" id="9802802at2"/>
<keyword evidence="2 4" id="KW-0238">DNA-binding</keyword>
<dbReference type="InterPro" id="IPR009057">
    <property type="entry name" value="Homeodomain-like_sf"/>
</dbReference>
<accession>A0A432V919</accession>
<dbReference type="GO" id="GO:0000976">
    <property type="term" value="F:transcription cis-regulatory region binding"/>
    <property type="evidence" value="ECO:0007669"/>
    <property type="project" value="TreeGrafter"/>
</dbReference>
<dbReference type="AlphaFoldDB" id="A0A432V919"/>
<dbReference type="InterPro" id="IPR036271">
    <property type="entry name" value="Tet_transcr_reg_TetR-rel_C_sf"/>
</dbReference>
<evidence type="ECO:0000256" key="2">
    <source>
        <dbReference type="ARBA" id="ARBA00023125"/>
    </source>
</evidence>
<feature type="DNA-binding region" description="H-T-H motif" evidence="4">
    <location>
        <begin position="68"/>
        <end position="87"/>
    </location>
</feature>
<evidence type="ECO:0000256" key="4">
    <source>
        <dbReference type="PROSITE-ProRule" id="PRU00335"/>
    </source>
</evidence>
<keyword evidence="7" id="KW-1185">Reference proteome</keyword>
<name>A0A432V919_9HYPH</name>
<dbReference type="PANTHER" id="PTHR30055">
    <property type="entry name" value="HTH-TYPE TRANSCRIPTIONAL REGULATOR RUTR"/>
    <property type="match status" value="1"/>
</dbReference>
<comment type="caution">
    <text evidence="6">The sequence shown here is derived from an EMBL/GenBank/DDBJ whole genome shotgun (WGS) entry which is preliminary data.</text>
</comment>
<dbReference type="SUPFAM" id="SSF48498">
    <property type="entry name" value="Tetracyclin repressor-like, C-terminal domain"/>
    <property type="match status" value="1"/>
</dbReference>
<dbReference type="SUPFAM" id="SSF46689">
    <property type="entry name" value="Homeodomain-like"/>
    <property type="match status" value="1"/>
</dbReference>
<evidence type="ECO:0000313" key="6">
    <source>
        <dbReference type="EMBL" id="RUM98672.1"/>
    </source>
</evidence>
<dbReference type="PRINTS" id="PR00455">
    <property type="entry name" value="HTHTETR"/>
</dbReference>
<dbReference type="GO" id="GO:0003700">
    <property type="term" value="F:DNA-binding transcription factor activity"/>
    <property type="evidence" value="ECO:0007669"/>
    <property type="project" value="TreeGrafter"/>
</dbReference>
<gene>
    <name evidence="6" type="ORF">EET67_06090</name>
</gene>
<dbReference type="Proteomes" id="UP000281647">
    <property type="component" value="Unassembled WGS sequence"/>
</dbReference>
<evidence type="ECO:0000313" key="7">
    <source>
        <dbReference type="Proteomes" id="UP000281647"/>
    </source>
</evidence>
<protein>
    <submittedName>
        <fullName evidence="6">TetR/AcrR family transcriptional regulator</fullName>
    </submittedName>
</protein>
<evidence type="ECO:0000256" key="1">
    <source>
        <dbReference type="ARBA" id="ARBA00023015"/>
    </source>
</evidence>
<dbReference type="PROSITE" id="PS50977">
    <property type="entry name" value="HTH_TETR_2"/>
    <property type="match status" value="1"/>
</dbReference>
<feature type="domain" description="HTH tetR-type" evidence="5">
    <location>
        <begin position="45"/>
        <end position="105"/>
    </location>
</feature>
<keyword evidence="3" id="KW-0804">Transcription</keyword>
<reference evidence="6 7" key="1">
    <citation type="submission" date="2018-11" db="EMBL/GenBank/DDBJ databases">
        <title>Pseudaminobacter arsenicus sp. nov., an arsenic-resistant bacterium isolated from arsenic-rich aquifers.</title>
        <authorList>
            <person name="Mu Y."/>
        </authorList>
    </citation>
    <scope>NUCLEOTIDE SEQUENCE [LARGE SCALE GENOMIC DNA]</scope>
    <source>
        <strain evidence="6 7">CB3</strain>
    </source>
</reference>